<gene>
    <name evidence="1" type="ORF">NBRC111894_4021</name>
</gene>
<accession>A0A4Y1ZH28</accession>
<dbReference type="AlphaFoldDB" id="A0A4Y1ZH28"/>
<protein>
    <submittedName>
        <fullName evidence="1">Uncharacterized protein</fullName>
    </submittedName>
</protein>
<dbReference type="Proteomes" id="UP000319716">
    <property type="component" value="Unassembled WGS sequence"/>
</dbReference>
<comment type="caution">
    <text evidence="1">The sequence shown here is derived from an EMBL/GenBank/DDBJ whole genome shotgun (WGS) entry which is preliminary data.</text>
</comment>
<sequence length="37" mass="4241">MLEPDAAHKNTLEIWKLSQLEVTICAQSLSILHWAIH</sequence>
<organism evidence="1 2">
    <name type="scientific">Sporolactobacillus inulinus</name>
    <dbReference type="NCBI Taxonomy" id="2078"/>
    <lineage>
        <taxon>Bacteria</taxon>
        <taxon>Bacillati</taxon>
        <taxon>Bacillota</taxon>
        <taxon>Bacilli</taxon>
        <taxon>Bacillales</taxon>
        <taxon>Sporolactobacillaceae</taxon>
        <taxon>Sporolactobacillus</taxon>
    </lineage>
</organism>
<evidence type="ECO:0000313" key="2">
    <source>
        <dbReference type="Proteomes" id="UP000319716"/>
    </source>
</evidence>
<evidence type="ECO:0000313" key="1">
    <source>
        <dbReference type="EMBL" id="GAY78467.1"/>
    </source>
</evidence>
<proteinExistence type="predicted"/>
<reference evidence="1 2" key="1">
    <citation type="submission" date="2017-11" db="EMBL/GenBank/DDBJ databases">
        <title>Draft Genome Sequence of Sporolactobacillus inulinus NBRC 111894 Isolated from Koso, a Japanese Sugar-Vegetable Fermented Beverage.</title>
        <authorList>
            <person name="Chiou T.Y."/>
            <person name="Oshima K."/>
            <person name="Suda W."/>
            <person name="Hattori M."/>
            <person name="Takahashi T."/>
        </authorList>
    </citation>
    <scope>NUCLEOTIDE SEQUENCE [LARGE SCALE GENOMIC DNA]</scope>
    <source>
        <strain evidence="1 2">NBRC111894</strain>
    </source>
</reference>
<dbReference type="EMBL" id="BEXB01000050">
    <property type="protein sequence ID" value="GAY78467.1"/>
    <property type="molecule type" value="Genomic_DNA"/>
</dbReference>
<name>A0A4Y1ZH28_9BACL</name>